<dbReference type="EMBL" id="OX451741">
    <property type="protein sequence ID" value="CAI8618279.1"/>
    <property type="molecule type" value="Genomic_DNA"/>
</dbReference>
<feature type="compositionally biased region" description="Basic and acidic residues" evidence="1">
    <location>
        <begin position="162"/>
        <end position="176"/>
    </location>
</feature>
<feature type="compositionally biased region" description="Basic and acidic residues" evidence="1">
    <location>
        <begin position="69"/>
        <end position="90"/>
    </location>
</feature>
<reference evidence="2 3" key="1">
    <citation type="submission" date="2023-01" db="EMBL/GenBank/DDBJ databases">
        <authorList>
            <person name="Kreplak J."/>
        </authorList>
    </citation>
    <scope>NUCLEOTIDE SEQUENCE [LARGE SCALE GENOMIC DNA]</scope>
</reference>
<gene>
    <name evidence="2" type="ORF">VFH_VI115640</name>
</gene>
<accession>A0AAV1BA66</accession>
<feature type="compositionally biased region" description="Acidic residues" evidence="1">
    <location>
        <begin position="143"/>
        <end position="161"/>
    </location>
</feature>
<name>A0AAV1BA66_VICFA</name>
<organism evidence="2 3">
    <name type="scientific">Vicia faba</name>
    <name type="common">Broad bean</name>
    <name type="synonym">Faba vulgaris</name>
    <dbReference type="NCBI Taxonomy" id="3906"/>
    <lineage>
        <taxon>Eukaryota</taxon>
        <taxon>Viridiplantae</taxon>
        <taxon>Streptophyta</taxon>
        <taxon>Embryophyta</taxon>
        <taxon>Tracheophyta</taxon>
        <taxon>Spermatophyta</taxon>
        <taxon>Magnoliopsida</taxon>
        <taxon>eudicotyledons</taxon>
        <taxon>Gunneridae</taxon>
        <taxon>Pentapetalae</taxon>
        <taxon>rosids</taxon>
        <taxon>fabids</taxon>
        <taxon>Fabales</taxon>
        <taxon>Fabaceae</taxon>
        <taxon>Papilionoideae</taxon>
        <taxon>50 kb inversion clade</taxon>
        <taxon>NPAAA clade</taxon>
        <taxon>Hologalegina</taxon>
        <taxon>IRL clade</taxon>
        <taxon>Fabeae</taxon>
        <taxon>Vicia</taxon>
    </lineage>
</organism>
<proteinExistence type="predicted"/>
<dbReference type="AlphaFoldDB" id="A0AAV1BA66"/>
<sequence>MTTFALQTNFGSWRNVCYEAGIGPKRVQEIIEVVDETPKKGTQQERVQKVDHNLDKETIAKKMEIDKLSQPKVMKDHAHGDKEVVQETPKKRTQVKATVNRERIQKVDGKLDNHIAMKKAERPKLLQPQAKEVLAHGNKEQCINEDVEKEDINDEIQEDDINDKIQEDDLNDKIPEDDVDDEFQEDDIDLDDEFQEEDIDGEFQEDDVDEEFMEDDISNEFQEDDLDALLLEDKLE</sequence>
<evidence type="ECO:0000313" key="2">
    <source>
        <dbReference type="EMBL" id="CAI8618279.1"/>
    </source>
</evidence>
<feature type="region of interest" description="Disordered" evidence="1">
    <location>
        <begin position="136"/>
        <end position="193"/>
    </location>
</feature>
<evidence type="ECO:0000313" key="3">
    <source>
        <dbReference type="Proteomes" id="UP001157006"/>
    </source>
</evidence>
<protein>
    <submittedName>
        <fullName evidence="2">Uncharacterized protein</fullName>
    </submittedName>
</protein>
<feature type="compositionally biased region" description="Acidic residues" evidence="1">
    <location>
        <begin position="177"/>
        <end position="193"/>
    </location>
</feature>
<dbReference type="Proteomes" id="UP001157006">
    <property type="component" value="Chromosome 6"/>
</dbReference>
<feature type="region of interest" description="Disordered" evidence="1">
    <location>
        <begin position="69"/>
        <end position="98"/>
    </location>
</feature>
<keyword evidence="3" id="KW-1185">Reference proteome</keyword>
<evidence type="ECO:0000256" key="1">
    <source>
        <dbReference type="SAM" id="MobiDB-lite"/>
    </source>
</evidence>